<dbReference type="EMBL" id="JAGGNH010000004">
    <property type="protein sequence ID" value="KAJ0974827.1"/>
    <property type="molecule type" value="Genomic_DNA"/>
</dbReference>
<sequence length="79" mass="8398">MRAQTSAAPSLVQPPSFPSLPHFGEPDAGERIAQPLTRRVGEHAGDSGQAKIAKDLMCTRLSVPIDGSDIAEEDRISCI</sequence>
<comment type="caution">
    <text evidence="2">The sequence shown here is derived from an EMBL/GenBank/DDBJ whole genome shotgun (WGS) entry which is preliminary data.</text>
</comment>
<evidence type="ECO:0000313" key="2">
    <source>
        <dbReference type="EMBL" id="KAJ0974827.1"/>
    </source>
</evidence>
<gene>
    <name evidence="2" type="ORF">J5N97_016792</name>
</gene>
<name>A0A9D5CKL9_9LILI</name>
<reference evidence="2" key="2">
    <citation type="journal article" date="2022" name="Hortic Res">
        <title>The genome of Dioscorea zingiberensis sheds light on the biosynthesis, origin and evolution of the medicinally important diosgenin saponins.</title>
        <authorList>
            <person name="Li Y."/>
            <person name="Tan C."/>
            <person name="Li Z."/>
            <person name="Guo J."/>
            <person name="Li S."/>
            <person name="Chen X."/>
            <person name="Wang C."/>
            <person name="Dai X."/>
            <person name="Yang H."/>
            <person name="Song W."/>
            <person name="Hou L."/>
            <person name="Xu J."/>
            <person name="Tong Z."/>
            <person name="Xu A."/>
            <person name="Yuan X."/>
            <person name="Wang W."/>
            <person name="Yang Q."/>
            <person name="Chen L."/>
            <person name="Sun Z."/>
            <person name="Wang K."/>
            <person name="Pan B."/>
            <person name="Chen J."/>
            <person name="Bao Y."/>
            <person name="Liu F."/>
            <person name="Qi X."/>
            <person name="Gang D.R."/>
            <person name="Wen J."/>
            <person name="Li J."/>
        </authorList>
    </citation>
    <scope>NUCLEOTIDE SEQUENCE</scope>
    <source>
        <strain evidence="2">Dzin_1.0</strain>
    </source>
</reference>
<evidence type="ECO:0000313" key="3">
    <source>
        <dbReference type="Proteomes" id="UP001085076"/>
    </source>
</evidence>
<protein>
    <submittedName>
        <fullName evidence="2">Uncharacterized protein</fullName>
    </submittedName>
</protein>
<dbReference type="Proteomes" id="UP001085076">
    <property type="component" value="Miscellaneous, Linkage group lg04"/>
</dbReference>
<organism evidence="2 3">
    <name type="scientific">Dioscorea zingiberensis</name>
    <dbReference type="NCBI Taxonomy" id="325984"/>
    <lineage>
        <taxon>Eukaryota</taxon>
        <taxon>Viridiplantae</taxon>
        <taxon>Streptophyta</taxon>
        <taxon>Embryophyta</taxon>
        <taxon>Tracheophyta</taxon>
        <taxon>Spermatophyta</taxon>
        <taxon>Magnoliopsida</taxon>
        <taxon>Liliopsida</taxon>
        <taxon>Dioscoreales</taxon>
        <taxon>Dioscoreaceae</taxon>
        <taxon>Dioscorea</taxon>
    </lineage>
</organism>
<accession>A0A9D5CKL9</accession>
<dbReference type="AlphaFoldDB" id="A0A9D5CKL9"/>
<keyword evidence="3" id="KW-1185">Reference proteome</keyword>
<feature type="region of interest" description="Disordered" evidence="1">
    <location>
        <begin position="1"/>
        <end position="31"/>
    </location>
</feature>
<reference evidence="2" key="1">
    <citation type="submission" date="2021-03" db="EMBL/GenBank/DDBJ databases">
        <authorList>
            <person name="Li Z."/>
            <person name="Yang C."/>
        </authorList>
    </citation>
    <scope>NUCLEOTIDE SEQUENCE</scope>
    <source>
        <strain evidence="2">Dzin_1.0</strain>
        <tissue evidence="2">Leaf</tissue>
    </source>
</reference>
<evidence type="ECO:0000256" key="1">
    <source>
        <dbReference type="SAM" id="MobiDB-lite"/>
    </source>
</evidence>
<proteinExistence type="predicted"/>